<organism evidence="3 4">
    <name type="scientific">Periplaneta americana</name>
    <name type="common">American cockroach</name>
    <name type="synonym">Blatta americana</name>
    <dbReference type="NCBI Taxonomy" id="6978"/>
    <lineage>
        <taxon>Eukaryota</taxon>
        <taxon>Metazoa</taxon>
        <taxon>Ecdysozoa</taxon>
        <taxon>Arthropoda</taxon>
        <taxon>Hexapoda</taxon>
        <taxon>Insecta</taxon>
        <taxon>Pterygota</taxon>
        <taxon>Neoptera</taxon>
        <taxon>Polyneoptera</taxon>
        <taxon>Dictyoptera</taxon>
        <taxon>Blattodea</taxon>
        <taxon>Blattoidea</taxon>
        <taxon>Blattidae</taxon>
        <taxon>Blattinae</taxon>
        <taxon>Periplaneta</taxon>
    </lineage>
</organism>
<feature type="domain" description="PiggyBac transposable element-derived protein" evidence="2">
    <location>
        <begin position="105"/>
        <end position="220"/>
    </location>
</feature>
<feature type="region of interest" description="Disordered" evidence="1">
    <location>
        <begin position="310"/>
        <end position="329"/>
    </location>
</feature>
<dbReference type="Proteomes" id="UP001148838">
    <property type="component" value="Unassembled WGS sequence"/>
</dbReference>
<dbReference type="PANTHER" id="PTHR47272">
    <property type="entry name" value="DDE_TNP_1_7 DOMAIN-CONTAINING PROTEIN"/>
    <property type="match status" value="1"/>
</dbReference>
<feature type="compositionally biased region" description="Polar residues" evidence="1">
    <location>
        <begin position="75"/>
        <end position="90"/>
    </location>
</feature>
<comment type="caution">
    <text evidence="3">The sequence shown here is derived from an EMBL/GenBank/DDBJ whole genome shotgun (WGS) entry which is preliminary data.</text>
</comment>
<feature type="compositionally biased region" description="Basic and acidic residues" evidence="1">
    <location>
        <begin position="310"/>
        <end position="322"/>
    </location>
</feature>
<feature type="compositionally biased region" description="Acidic residues" evidence="1">
    <location>
        <begin position="37"/>
        <end position="51"/>
    </location>
</feature>
<proteinExistence type="predicted"/>
<gene>
    <name evidence="3" type="ORF">ANN_13173</name>
</gene>
<keyword evidence="4" id="KW-1185">Reference proteome</keyword>
<feature type="region of interest" description="Disordered" evidence="1">
    <location>
        <begin position="1"/>
        <end position="91"/>
    </location>
</feature>
<accession>A0ABQ8TL83</accession>
<dbReference type="InterPro" id="IPR029526">
    <property type="entry name" value="PGBD"/>
</dbReference>
<dbReference type="EMBL" id="JAJSOF020000009">
    <property type="protein sequence ID" value="KAJ4446477.1"/>
    <property type="molecule type" value="Genomic_DNA"/>
</dbReference>
<evidence type="ECO:0000256" key="1">
    <source>
        <dbReference type="SAM" id="MobiDB-lite"/>
    </source>
</evidence>
<evidence type="ECO:0000259" key="2">
    <source>
        <dbReference type="Pfam" id="PF13843"/>
    </source>
</evidence>
<name>A0ABQ8TL83_PERAM</name>
<evidence type="ECO:0000313" key="3">
    <source>
        <dbReference type="EMBL" id="KAJ4446477.1"/>
    </source>
</evidence>
<dbReference type="PANTHER" id="PTHR47272:SF2">
    <property type="entry name" value="PIGGYBAC TRANSPOSABLE ELEMENT-DERIVED PROTEIN 3-LIKE"/>
    <property type="match status" value="1"/>
</dbReference>
<sequence>MSGVSKMEDSSCVSNSGQNKPLSEGELTTLVNQIDPDVSDFEIEDLEDEFEPQTAILDEGHNSSWDSSDEEPLSNIRTSQSAGGRQNVQETYRRSEITNLKVIDDNSVSEDGRKTDRFWKVMLMLDIVRQSCLQTPRPQNVSIDEQMIPFYGHMSMRQYVRGKPCPVGLKLFVMASASGLPLDFVMYQGKGTGFHSVVAPTPENLDIGGKAVLKLCDTLPAGHLSSLIALKKAGRGSHDQIVRQDDKVSSLKWYDSKGIYLASTQFGVQPVGECRRWSKKDNKYILVERPHVVSQYNTFMGGVDLLDRDSSGDEDDNHEHISSKRRKIIPIPHEASRKSNALHLPENLSDKQKNRSKCRYPGCKYLTYVQCSDCKVFLCFNNDRNCYKQFHS</sequence>
<feature type="compositionally biased region" description="Polar residues" evidence="1">
    <location>
        <begin position="11"/>
        <end position="21"/>
    </location>
</feature>
<dbReference type="Pfam" id="PF13843">
    <property type="entry name" value="DDE_Tnp_1_7"/>
    <property type="match status" value="1"/>
</dbReference>
<reference evidence="3 4" key="1">
    <citation type="journal article" date="2022" name="Allergy">
        <title>Genome assembly and annotation of Periplaneta americana reveal a comprehensive cockroach allergen profile.</title>
        <authorList>
            <person name="Wang L."/>
            <person name="Xiong Q."/>
            <person name="Saelim N."/>
            <person name="Wang L."/>
            <person name="Nong W."/>
            <person name="Wan A.T."/>
            <person name="Shi M."/>
            <person name="Liu X."/>
            <person name="Cao Q."/>
            <person name="Hui J.H.L."/>
            <person name="Sookrung N."/>
            <person name="Leung T.F."/>
            <person name="Tungtrongchitr A."/>
            <person name="Tsui S.K.W."/>
        </authorList>
    </citation>
    <scope>NUCLEOTIDE SEQUENCE [LARGE SCALE GENOMIC DNA]</scope>
    <source>
        <strain evidence="3">PWHHKU_190912</strain>
    </source>
</reference>
<evidence type="ECO:0000313" key="4">
    <source>
        <dbReference type="Proteomes" id="UP001148838"/>
    </source>
</evidence>
<protein>
    <recommendedName>
        <fullName evidence="2">PiggyBac transposable element-derived protein domain-containing protein</fullName>
    </recommendedName>
</protein>